<comment type="caution">
    <text evidence="1">The sequence shown here is derived from an EMBL/GenBank/DDBJ whole genome shotgun (WGS) entry which is preliminary data.</text>
</comment>
<dbReference type="AlphaFoldDB" id="A0AAN6UAY6"/>
<dbReference type="Proteomes" id="UP001302602">
    <property type="component" value="Unassembled WGS sequence"/>
</dbReference>
<dbReference type="EMBL" id="MU853223">
    <property type="protein sequence ID" value="KAK4129692.1"/>
    <property type="molecule type" value="Genomic_DNA"/>
</dbReference>
<name>A0AAN6UAY6_9PEZI</name>
<evidence type="ECO:0000313" key="2">
    <source>
        <dbReference type="Proteomes" id="UP001302602"/>
    </source>
</evidence>
<gene>
    <name evidence="1" type="ORF">N657DRAFT_91046</name>
</gene>
<organism evidence="1 2">
    <name type="scientific">Parathielavia appendiculata</name>
    <dbReference type="NCBI Taxonomy" id="2587402"/>
    <lineage>
        <taxon>Eukaryota</taxon>
        <taxon>Fungi</taxon>
        <taxon>Dikarya</taxon>
        <taxon>Ascomycota</taxon>
        <taxon>Pezizomycotina</taxon>
        <taxon>Sordariomycetes</taxon>
        <taxon>Sordariomycetidae</taxon>
        <taxon>Sordariales</taxon>
        <taxon>Chaetomiaceae</taxon>
        <taxon>Parathielavia</taxon>
    </lineage>
</organism>
<reference evidence="1" key="2">
    <citation type="submission" date="2023-05" db="EMBL/GenBank/DDBJ databases">
        <authorList>
            <consortium name="Lawrence Berkeley National Laboratory"/>
            <person name="Steindorff A."/>
            <person name="Hensen N."/>
            <person name="Bonometti L."/>
            <person name="Westerberg I."/>
            <person name="Brannstrom I.O."/>
            <person name="Guillou S."/>
            <person name="Cros-Aarteil S."/>
            <person name="Calhoun S."/>
            <person name="Haridas S."/>
            <person name="Kuo A."/>
            <person name="Mondo S."/>
            <person name="Pangilinan J."/>
            <person name="Riley R."/>
            <person name="Labutti K."/>
            <person name="Andreopoulos B."/>
            <person name="Lipzen A."/>
            <person name="Chen C."/>
            <person name="Yanf M."/>
            <person name="Daum C."/>
            <person name="Ng V."/>
            <person name="Clum A."/>
            <person name="Ohm R."/>
            <person name="Martin F."/>
            <person name="Silar P."/>
            <person name="Natvig D."/>
            <person name="Lalanne C."/>
            <person name="Gautier V."/>
            <person name="Ament-Velasquez S.L."/>
            <person name="Kruys A."/>
            <person name="Hutchinson M.I."/>
            <person name="Powell A.J."/>
            <person name="Barry K."/>
            <person name="Miller A.N."/>
            <person name="Grigoriev I.V."/>
            <person name="Debuchy R."/>
            <person name="Gladieux P."/>
            <person name="Thoren M.H."/>
            <person name="Johannesson H."/>
        </authorList>
    </citation>
    <scope>NUCLEOTIDE SEQUENCE</scope>
    <source>
        <strain evidence="1">CBS 731.68</strain>
    </source>
</reference>
<accession>A0AAN6UAY6</accession>
<sequence>MLGALTRARWLTERLDSLSRHMSGCVSVIVSIIKKLPQDTIEESTMLKRQSGGAHRDCTPSESYTVQDLLIIHKVKALVHLNEKHFKRYAAKSSLCSSATRNLIPVHSLPTVQVRLPAGRQDRPTPKIERMRGAGHVLAVGGHACSRYSLHYNADRIRIKMPSGIAIFGKHSVADASARRYTTLSRR</sequence>
<protein>
    <submittedName>
        <fullName evidence="1">Uncharacterized protein</fullName>
    </submittedName>
</protein>
<keyword evidence="2" id="KW-1185">Reference proteome</keyword>
<reference evidence="1" key="1">
    <citation type="journal article" date="2023" name="Mol. Phylogenet. Evol.">
        <title>Genome-scale phylogeny and comparative genomics of the fungal order Sordariales.</title>
        <authorList>
            <person name="Hensen N."/>
            <person name="Bonometti L."/>
            <person name="Westerberg I."/>
            <person name="Brannstrom I.O."/>
            <person name="Guillou S."/>
            <person name="Cros-Aarteil S."/>
            <person name="Calhoun S."/>
            <person name="Haridas S."/>
            <person name="Kuo A."/>
            <person name="Mondo S."/>
            <person name="Pangilinan J."/>
            <person name="Riley R."/>
            <person name="LaButti K."/>
            <person name="Andreopoulos B."/>
            <person name="Lipzen A."/>
            <person name="Chen C."/>
            <person name="Yan M."/>
            <person name="Daum C."/>
            <person name="Ng V."/>
            <person name="Clum A."/>
            <person name="Steindorff A."/>
            <person name="Ohm R.A."/>
            <person name="Martin F."/>
            <person name="Silar P."/>
            <person name="Natvig D.O."/>
            <person name="Lalanne C."/>
            <person name="Gautier V."/>
            <person name="Ament-Velasquez S.L."/>
            <person name="Kruys A."/>
            <person name="Hutchinson M.I."/>
            <person name="Powell A.J."/>
            <person name="Barry K."/>
            <person name="Miller A.N."/>
            <person name="Grigoriev I.V."/>
            <person name="Debuchy R."/>
            <person name="Gladieux P."/>
            <person name="Hiltunen Thoren M."/>
            <person name="Johannesson H."/>
        </authorList>
    </citation>
    <scope>NUCLEOTIDE SEQUENCE</scope>
    <source>
        <strain evidence="1">CBS 731.68</strain>
    </source>
</reference>
<evidence type="ECO:0000313" key="1">
    <source>
        <dbReference type="EMBL" id="KAK4129692.1"/>
    </source>
</evidence>
<dbReference type="RefSeq" id="XP_062653463.1">
    <property type="nucleotide sequence ID" value="XM_062797589.1"/>
</dbReference>
<dbReference type="GeneID" id="87834368"/>
<proteinExistence type="predicted"/>